<evidence type="ECO:0000313" key="2">
    <source>
        <dbReference type="EMBL" id="MVO16215.1"/>
    </source>
</evidence>
<keyword evidence="3" id="KW-1185">Reference proteome</keyword>
<proteinExistence type="predicted"/>
<evidence type="ECO:0000313" key="3">
    <source>
        <dbReference type="Proteomes" id="UP000478892"/>
    </source>
</evidence>
<feature type="transmembrane region" description="Helical" evidence="1">
    <location>
        <begin position="90"/>
        <end position="109"/>
    </location>
</feature>
<reference evidence="2 3" key="1">
    <citation type="submission" date="2019-12" db="EMBL/GenBank/DDBJ databases">
        <authorList>
            <person name="Zhang Y.-J."/>
        </authorList>
    </citation>
    <scope>NUCLEOTIDE SEQUENCE [LARGE SCALE GENOMIC DNA]</scope>
    <source>
        <strain evidence="2 3">CY05</strain>
    </source>
</reference>
<keyword evidence="1" id="KW-0472">Membrane</keyword>
<protein>
    <submittedName>
        <fullName evidence="2">Uncharacterized protein</fullName>
    </submittedName>
</protein>
<accession>A0A6L6WHZ1</accession>
<keyword evidence="1" id="KW-0812">Transmembrane</keyword>
<feature type="transmembrane region" description="Helical" evidence="1">
    <location>
        <begin position="130"/>
        <end position="151"/>
    </location>
</feature>
<gene>
    <name evidence="2" type="ORF">GO984_10370</name>
</gene>
<dbReference type="Proteomes" id="UP000478892">
    <property type="component" value="Unassembled WGS sequence"/>
</dbReference>
<sequence>MKVDLRIVLAIVAFFVVLILVLPWLILEWSWVEMSNSASSLPSCSVGAESDAELCKVEYNMLIKQIRGDYQAWSMENRATALLWQQASTIATFVLVSGVIFAGVGLAIFEFIKGSSGNTTLKFGSDGVEVSSEIIGIIILTLSLGFAYIYIDRLYPISEIGRVEEPEDKRAETSK</sequence>
<feature type="transmembrane region" description="Helical" evidence="1">
    <location>
        <begin position="7"/>
        <end position="27"/>
    </location>
</feature>
<dbReference type="RefSeq" id="WP_157022464.1">
    <property type="nucleotide sequence ID" value="NZ_WQLV01000005.1"/>
</dbReference>
<name>A0A6L6WHZ1_9RHOB</name>
<dbReference type="EMBL" id="WQLV01000005">
    <property type="protein sequence ID" value="MVO16215.1"/>
    <property type="molecule type" value="Genomic_DNA"/>
</dbReference>
<dbReference type="AlphaFoldDB" id="A0A6L6WHZ1"/>
<keyword evidence="1" id="KW-1133">Transmembrane helix</keyword>
<evidence type="ECO:0000256" key="1">
    <source>
        <dbReference type="SAM" id="Phobius"/>
    </source>
</evidence>
<comment type="caution">
    <text evidence="2">The sequence shown here is derived from an EMBL/GenBank/DDBJ whole genome shotgun (WGS) entry which is preliminary data.</text>
</comment>
<organism evidence="2 3">
    <name type="scientific">Parasedimentitalea huanghaiensis</name>
    <dbReference type="NCBI Taxonomy" id="2682100"/>
    <lineage>
        <taxon>Bacteria</taxon>
        <taxon>Pseudomonadati</taxon>
        <taxon>Pseudomonadota</taxon>
        <taxon>Alphaproteobacteria</taxon>
        <taxon>Rhodobacterales</taxon>
        <taxon>Paracoccaceae</taxon>
        <taxon>Parasedimentitalea</taxon>
    </lineage>
</organism>